<dbReference type="InterPro" id="IPR002649">
    <property type="entry name" value="tRNA_m1G_MeTrfase_TrmD"/>
</dbReference>
<dbReference type="GO" id="GO:0002939">
    <property type="term" value="P:tRNA N1-guanine methylation"/>
    <property type="evidence" value="ECO:0007669"/>
    <property type="project" value="TreeGrafter"/>
</dbReference>
<reference evidence="19" key="1">
    <citation type="submission" date="2018-04" db="EMBL/GenBank/DDBJ databases">
        <title>Draft genome sequence of the Candidatus Spirobacillus cienkowskii, a pathogen of freshwater Daphnia species, reconstructed from hemolymph metagenomic reads.</title>
        <authorList>
            <person name="Bresciani L."/>
            <person name="Lemos L.N."/>
            <person name="Wale N."/>
            <person name="Lin J.Y."/>
            <person name="Fernandes G.R."/>
            <person name="Duffy M.A."/>
            <person name="Rodrigues J.M."/>
        </authorList>
    </citation>
    <scope>NUCLEOTIDE SEQUENCE [LARGE SCALE GENOMIC DNA]</scope>
    <source>
        <strain evidence="19">Binning01</strain>
    </source>
</reference>
<comment type="subcellular location">
    <subcellularLocation>
        <location evidence="2 15 17">Cytoplasm</location>
    </subcellularLocation>
</comment>
<dbReference type="InterPro" id="IPR023148">
    <property type="entry name" value="tRNA_m1G_MeTrfase_C_sf"/>
</dbReference>
<evidence type="ECO:0000256" key="4">
    <source>
        <dbReference type="ARBA" id="ARBA00011738"/>
    </source>
</evidence>
<organism evidence="19 20">
    <name type="scientific">Spirobacillus cienkowskii</name>
    <dbReference type="NCBI Taxonomy" id="495820"/>
    <lineage>
        <taxon>Bacteria</taxon>
        <taxon>Pseudomonadati</taxon>
        <taxon>Bdellovibrionota</taxon>
        <taxon>Oligoflexia</taxon>
        <taxon>Silvanigrellales</taxon>
        <taxon>Spirobacillus</taxon>
    </lineage>
</organism>
<name>A0A369KWC0_9BACT</name>
<dbReference type="SUPFAM" id="SSF75217">
    <property type="entry name" value="alpha/beta knot"/>
    <property type="match status" value="1"/>
</dbReference>
<dbReference type="EC" id="2.1.1.228" evidence="5 15"/>
<evidence type="ECO:0000256" key="1">
    <source>
        <dbReference type="ARBA" id="ARBA00002634"/>
    </source>
</evidence>
<dbReference type="HAMAP" id="MF_00605">
    <property type="entry name" value="TrmD"/>
    <property type="match status" value="1"/>
</dbReference>
<evidence type="ECO:0000313" key="20">
    <source>
        <dbReference type="Proteomes" id="UP000253934"/>
    </source>
</evidence>
<dbReference type="Proteomes" id="UP000253934">
    <property type="component" value="Unassembled WGS sequence"/>
</dbReference>
<keyword evidence="8 15" id="KW-0489">Methyltransferase</keyword>
<dbReference type="InterPro" id="IPR029026">
    <property type="entry name" value="tRNA_m1G_MTases_N"/>
</dbReference>
<evidence type="ECO:0000313" key="19">
    <source>
        <dbReference type="EMBL" id="RDB37117.1"/>
    </source>
</evidence>
<dbReference type="PIRSF" id="PIRSF000386">
    <property type="entry name" value="tRNA_mtase"/>
    <property type="match status" value="1"/>
</dbReference>
<gene>
    <name evidence="15" type="primary">trmD</name>
    <name evidence="19" type="ORF">DCC88_01600</name>
</gene>
<evidence type="ECO:0000256" key="5">
    <source>
        <dbReference type="ARBA" id="ARBA00012807"/>
    </source>
</evidence>
<comment type="catalytic activity">
    <reaction evidence="14 15 17">
        <text>guanosine(37) in tRNA + S-adenosyl-L-methionine = N(1)-methylguanosine(37) in tRNA + S-adenosyl-L-homocysteine + H(+)</text>
        <dbReference type="Rhea" id="RHEA:36899"/>
        <dbReference type="Rhea" id="RHEA-COMP:10145"/>
        <dbReference type="Rhea" id="RHEA-COMP:10147"/>
        <dbReference type="ChEBI" id="CHEBI:15378"/>
        <dbReference type="ChEBI" id="CHEBI:57856"/>
        <dbReference type="ChEBI" id="CHEBI:59789"/>
        <dbReference type="ChEBI" id="CHEBI:73542"/>
        <dbReference type="ChEBI" id="CHEBI:74269"/>
        <dbReference type="EC" id="2.1.1.228"/>
    </reaction>
</comment>
<keyword evidence="10 15" id="KW-0949">S-adenosyl-L-methionine</keyword>
<dbReference type="CDD" id="cd18080">
    <property type="entry name" value="TrmD-like"/>
    <property type="match status" value="1"/>
</dbReference>
<feature type="binding site" evidence="15 16">
    <location>
        <begin position="134"/>
        <end position="139"/>
    </location>
    <ligand>
        <name>S-adenosyl-L-methionine</name>
        <dbReference type="ChEBI" id="CHEBI:59789"/>
    </ligand>
</feature>
<evidence type="ECO:0000256" key="10">
    <source>
        <dbReference type="ARBA" id="ARBA00022691"/>
    </source>
</evidence>
<sequence>MTTLLRFTALTLFPEMFHTIKEEGVISRAIKNGIINIDTVYLRDFSDHPRKNVDGSPVSGGDGMIIRPDIAERALLSVKTQQSYVVNLTPCGKTFNSQIAKTLAQKKHLIFICGRYGGYDFRFSEKYSDIHISIGDFVISGGELPAMCAIDSVARFVPGVLGNSQSATSDSFEDGLLEAPQYTHPETFQGTKIPSILFSGNHKKITEYNRKEQLKITAKYRPDLILLLWDSLNKQERALIQKIWKNGY</sequence>
<keyword evidence="7 15" id="KW-0963">Cytoplasm</keyword>
<dbReference type="Gene3D" id="1.10.1270.20">
    <property type="entry name" value="tRNA(m1g37)methyltransferase, domain 2"/>
    <property type="match status" value="1"/>
</dbReference>
<keyword evidence="11 15" id="KW-0819">tRNA processing</keyword>
<comment type="subunit">
    <text evidence="4 15 17">Homodimer.</text>
</comment>
<evidence type="ECO:0000256" key="7">
    <source>
        <dbReference type="ARBA" id="ARBA00022490"/>
    </source>
</evidence>
<evidence type="ECO:0000256" key="8">
    <source>
        <dbReference type="ARBA" id="ARBA00022603"/>
    </source>
</evidence>
<dbReference type="NCBIfam" id="TIGR00088">
    <property type="entry name" value="trmD"/>
    <property type="match status" value="1"/>
</dbReference>
<dbReference type="AlphaFoldDB" id="A0A369KWC0"/>
<dbReference type="NCBIfam" id="NF000648">
    <property type="entry name" value="PRK00026.1"/>
    <property type="match status" value="1"/>
</dbReference>
<dbReference type="GO" id="GO:0005829">
    <property type="term" value="C:cytosol"/>
    <property type="evidence" value="ECO:0007669"/>
    <property type="project" value="TreeGrafter"/>
</dbReference>
<dbReference type="PANTHER" id="PTHR46417:SF1">
    <property type="entry name" value="TRNA (GUANINE-N(1)-)-METHYLTRANSFERASE"/>
    <property type="match status" value="1"/>
</dbReference>
<evidence type="ECO:0000256" key="14">
    <source>
        <dbReference type="ARBA" id="ARBA00047783"/>
    </source>
</evidence>
<protein>
    <recommendedName>
        <fullName evidence="6 15">tRNA (guanine-N(1)-)-methyltransferase</fullName>
        <ecNumber evidence="5 15">2.1.1.228</ecNumber>
    </recommendedName>
    <alternativeName>
        <fullName evidence="12 15">M1G-methyltransferase</fullName>
    </alternativeName>
    <alternativeName>
        <fullName evidence="13 15">tRNA [GM37] methyltransferase</fullName>
    </alternativeName>
</protein>
<dbReference type="RefSeq" id="WP_338636807.1">
    <property type="nucleotide sequence ID" value="NZ_CP146516.1"/>
</dbReference>
<evidence type="ECO:0000256" key="13">
    <source>
        <dbReference type="ARBA" id="ARBA00033392"/>
    </source>
</evidence>
<keyword evidence="9 15" id="KW-0808">Transferase</keyword>
<evidence type="ECO:0000256" key="6">
    <source>
        <dbReference type="ARBA" id="ARBA00014679"/>
    </source>
</evidence>
<evidence type="ECO:0000256" key="9">
    <source>
        <dbReference type="ARBA" id="ARBA00022679"/>
    </source>
</evidence>
<evidence type="ECO:0000256" key="15">
    <source>
        <dbReference type="HAMAP-Rule" id="MF_00605"/>
    </source>
</evidence>
<comment type="caution">
    <text evidence="19">The sequence shown here is derived from an EMBL/GenBank/DDBJ whole genome shotgun (WGS) entry which is preliminary data.</text>
</comment>
<evidence type="ECO:0000256" key="17">
    <source>
        <dbReference type="RuleBase" id="RU003464"/>
    </source>
</evidence>
<keyword evidence="20" id="KW-1185">Reference proteome</keyword>
<evidence type="ECO:0000259" key="18">
    <source>
        <dbReference type="Pfam" id="PF01746"/>
    </source>
</evidence>
<feature type="domain" description="tRNA methyltransferase TRMD/TRM10-type" evidence="18">
    <location>
        <begin position="5"/>
        <end position="225"/>
    </location>
</feature>
<dbReference type="Gene3D" id="3.40.1280.10">
    <property type="match status" value="1"/>
</dbReference>
<dbReference type="GO" id="GO:0052906">
    <property type="term" value="F:tRNA (guanine(37)-N1)-methyltransferase activity"/>
    <property type="evidence" value="ECO:0007669"/>
    <property type="project" value="UniProtKB-UniRule"/>
</dbReference>
<dbReference type="InterPro" id="IPR016009">
    <property type="entry name" value="tRNA_MeTrfase_TRMD/TRM10"/>
</dbReference>
<dbReference type="PANTHER" id="PTHR46417">
    <property type="entry name" value="TRNA (GUANINE-N(1)-)-METHYLTRANSFERASE"/>
    <property type="match status" value="1"/>
</dbReference>
<comment type="similarity">
    <text evidence="3 15 17">Belongs to the RNA methyltransferase TrmD family.</text>
</comment>
<dbReference type="InterPro" id="IPR029028">
    <property type="entry name" value="Alpha/beta_knot_MTases"/>
</dbReference>
<evidence type="ECO:0000256" key="2">
    <source>
        <dbReference type="ARBA" id="ARBA00004496"/>
    </source>
</evidence>
<comment type="function">
    <text evidence="1 15 17">Specifically methylates guanosine-37 in various tRNAs.</text>
</comment>
<dbReference type="EMBL" id="QOVW01000008">
    <property type="protein sequence ID" value="RDB37117.1"/>
    <property type="molecule type" value="Genomic_DNA"/>
</dbReference>
<accession>A0A369KWC0</accession>
<evidence type="ECO:0000256" key="12">
    <source>
        <dbReference type="ARBA" id="ARBA00029736"/>
    </source>
</evidence>
<evidence type="ECO:0000256" key="3">
    <source>
        <dbReference type="ARBA" id="ARBA00007630"/>
    </source>
</evidence>
<evidence type="ECO:0000256" key="16">
    <source>
        <dbReference type="PIRSR" id="PIRSR000386-1"/>
    </source>
</evidence>
<feature type="binding site" evidence="15 16">
    <location>
        <position position="114"/>
    </location>
    <ligand>
        <name>S-adenosyl-L-methionine</name>
        <dbReference type="ChEBI" id="CHEBI:59789"/>
    </ligand>
</feature>
<evidence type="ECO:0000256" key="11">
    <source>
        <dbReference type="ARBA" id="ARBA00022694"/>
    </source>
</evidence>
<proteinExistence type="inferred from homology"/>
<dbReference type="Pfam" id="PF01746">
    <property type="entry name" value="tRNA_m1G_MT"/>
    <property type="match status" value="1"/>
</dbReference>